<dbReference type="SUPFAM" id="SSF57196">
    <property type="entry name" value="EGF/Laminin"/>
    <property type="match status" value="1"/>
</dbReference>
<dbReference type="PROSITE" id="PS01187">
    <property type="entry name" value="EGF_CA"/>
    <property type="match status" value="1"/>
</dbReference>
<dbReference type="SMART" id="SM00181">
    <property type="entry name" value="EGF"/>
    <property type="match status" value="2"/>
</dbReference>
<keyword evidence="6" id="KW-0732">Signal</keyword>
<evidence type="ECO:0000259" key="14">
    <source>
        <dbReference type="PROSITE" id="PS50279"/>
    </source>
</evidence>
<dbReference type="InterPro" id="IPR002223">
    <property type="entry name" value="Kunitz_BPTI"/>
</dbReference>
<dbReference type="InterPro" id="IPR020901">
    <property type="entry name" value="Prtase_inh_Kunz-CS"/>
</dbReference>
<proteinExistence type="predicted"/>
<feature type="domain" description="BPTI/Kunitz inhibitor" evidence="14">
    <location>
        <begin position="233"/>
        <end position="311"/>
    </location>
</feature>
<dbReference type="SMART" id="SM00131">
    <property type="entry name" value="KU"/>
    <property type="match status" value="9"/>
</dbReference>
<dbReference type="SMART" id="SM00179">
    <property type="entry name" value="EGF_CA"/>
    <property type="match status" value="1"/>
</dbReference>
<dbReference type="SUPFAM" id="SSF57362">
    <property type="entry name" value="BPTI-like"/>
    <property type="match status" value="8"/>
</dbReference>
<feature type="domain" description="BPTI/Kunitz inhibitor" evidence="14">
    <location>
        <begin position="1100"/>
        <end position="1151"/>
    </location>
</feature>
<dbReference type="PROSITE" id="PS00280">
    <property type="entry name" value="BPTI_KUNITZ_1"/>
    <property type="match status" value="4"/>
</dbReference>
<dbReference type="CDD" id="cd00054">
    <property type="entry name" value="EGF_CA"/>
    <property type="match status" value="1"/>
</dbReference>
<evidence type="ECO:0000313" key="16">
    <source>
        <dbReference type="Proteomes" id="UP001201812"/>
    </source>
</evidence>
<dbReference type="InterPro" id="IPR000742">
    <property type="entry name" value="EGF"/>
</dbReference>
<evidence type="ECO:0000256" key="12">
    <source>
        <dbReference type="SAM" id="Phobius"/>
    </source>
</evidence>
<feature type="region of interest" description="Disordered" evidence="11">
    <location>
        <begin position="1299"/>
        <end position="1319"/>
    </location>
</feature>
<keyword evidence="2" id="KW-0964">Secreted</keyword>
<evidence type="ECO:0000256" key="2">
    <source>
        <dbReference type="ARBA" id="ARBA00022525"/>
    </source>
</evidence>
<dbReference type="GO" id="GO:0004867">
    <property type="term" value="F:serine-type endopeptidase inhibitor activity"/>
    <property type="evidence" value="ECO:0007669"/>
    <property type="project" value="UniProtKB-KW"/>
</dbReference>
<dbReference type="InterPro" id="IPR001881">
    <property type="entry name" value="EGF-like_Ca-bd_dom"/>
</dbReference>
<keyword evidence="4" id="KW-0800">Toxin</keyword>
<dbReference type="FunFam" id="2.10.25.10:FF:000038">
    <property type="entry name" value="Fibrillin 2"/>
    <property type="match status" value="1"/>
</dbReference>
<keyword evidence="16" id="KW-1185">Reference proteome</keyword>
<dbReference type="EMBL" id="JAKKPZ010000053">
    <property type="protein sequence ID" value="KAI1705793.1"/>
    <property type="molecule type" value="Genomic_DNA"/>
</dbReference>
<evidence type="ECO:0000259" key="13">
    <source>
        <dbReference type="PROSITE" id="PS50026"/>
    </source>
</evidence>
<feature type="domain" description="BPTI/Kunitz inhibitor" evidence="14">
    <location>
        <begin position="878"/>
        <end position="935"/>
    </location>
</feature>
<dbReference type="Pfam" id="PF00014">
    <property type="entry name" value="Kunitz_BPTI"/>
    <property type="match status" value="7"/>
</dbReference>
<dbReference type="InterPro" id="IPR050098">
    <property type="entry name" value="TFPI/VKTCI-like"/>
</dbReference>
<evidence type="ECO:0000256" key="8">
    <source>
        <dbReference type="ARBA" id="ARBA00022900"/>
    </source>
</evidence>
<keyword evidence="12" id="KW-0472">Membrane</keyword>
<dbReference type="Pfam" id="PF07645">
    <property type="entry name" value="EGF_CA"/>
    <property type="match status" value="1"/>
</dbReference>
<evidence type="ECO:0000256" key="9">
    <source>
        <dbReference type="ARBA" id="ARBA00023157"/>
    </source>
</evidence>
<dbReference type="CDD" id="cd00109">
    <property type="entry name" value="Kunitz-type"/>
    <property type="match status" value="5"/>
</dbReference>
<keyword evidence="12" id="KW-1133">Transmembrane helix</keyword>
<feature type="domain" description="BPTI/Kunitz inhibitor" evidence="14">
    <location>
        <begin position="584"/>
        <end position="642"/>
    </location>
</feature>
<evidence type="ECO:0000256" key="11">
    <source>
        <dbReference type="SAM" id="MobiDB-lite"/>
    </source>
</evidence>
<name>A0AAD4MUM4_9BILA</name>
<feature type="domain" description="BPTI/Kunitz inhibitor" evidence="14">
    <location>
        <begin position="74"/>
        <end position="124"/>
    </location>
</feature>
<dbReference type="InterPro" id="IPR018097">
    <property type="entry name" value="EGF_Ca-bd_CS"/>
</dbReference>
<evidence type="ECO:0000256" key="4">
    <source>
        <dbReference type="ARBA" id="ARBA00022656"/>
    </source>
</evidence>
<dbReference type="FunFam" id="4.10.410.10:FF:000026">
    <property type="entry name" value="Serine protease inhibitor, putative"/>
    <property type="match status" value="1"/>
</dbReference>
<keyword evidence="12" id="KW-0812">Transmembrane</keyword>
<comment type="caution">
    <text evidence="10">Lacks conserved residue(s) required for the propagation of feature annotation.</text>
</comment>
<feature type="transmembrane region" description="Helical" evidence="12">
    <location>
        <begin position="21"/>
        <end position="41"/>
    </location>
</feature>
<dbReference type="PROSITE" id="PS50279">
    <property type="entry name" value="BPTI_KUNITZ_2"/>
    <property type="match status" value="9"/>
</dbReference>
<keyword evidence="7" id="KW-0677">Repeat</keyword>
<dbReference type="FunFam" id="4.10.410.10:FF:000020">
    <property type="entry name" value="Collagen, type VI, alpha 3"/>
    <property type="match status" value="1"/>
</dbReference>
<organism evidence="15 16">
    <name type="scientific">Ditylenchus destructor</name>
    <dbReference type="NCBI Taxonomy" id="166010"/>
    <lineage>
        <taxon>Eukaryota</taxon>
        <taxon>Metazoa</taxon>
        <taxon>Ecdysozoa</taxon>
        <taxon>Nematoda</taxon>
        <taxon>Chromadorea</taxon>
        <taxon>Rhabditida</taxon>
        <taxon>Tylenchina</taxon>
        <taxon>Tylenchomorpha</taxon>
        <taxon>Sphaerularioidea</taxon>
        <taxon>Anguinidae</taxon>
        <taxon>Anguininae</taxon>
        <taxon>Ditylenchus</taxon>
    </lineage>
</organism>
<evidence type="ECO:0000256" key="6">
    <source>
        <dbReference type="ARBA" id="ARBA00022729"/>
    </source>
</evidence>
<keyword evidence="8" id="KW-0722">Serine protease inhibitor</keyword>
<evidence type="ECO:0000256" key="7">
    <source>
        <dbReference type="ARBA" id="ARBA00022737"/>
    </source>
</evidence>
<dbReference type="Gene3D" id="4.10.410.10">
    <property type="entry name" value="Pancreatic trypsin inhibitor Kunitz domain"/>
    <property type="match status" value="10"/>
</dbReference>
<dbReference type="PRINTS" id="PR00759">
    <property type="entry name" value="BASICPTASE"/>
</dbReference>
<keyword evidence="5" id="KW-0646">Protease inhibitor</keyword>
<dbReference type="PANTHER" id="PTHR10083:SF217">
    <property type="entry name" value="BOOPHILIN-H2"/>
    <property type="match status" value="1"/>
</dbReference>
<feature type="domain" description="BPTI/Kunitz inhibitor" evidence="14">
    <location>
        <begin position="508"/>
        <end position="567"/>
    </location>
</feature>
<feature type="domain" description="BPTI/Kunitz inhibitor" evidence="14">
    <location>
        <begin position="329"/>
        <end position="414"/>
    </location>
</feature>
<dbReference type="GO" id="GO:0005509">
    <property type="term" value="F:calcium ion binding"/>
    <property type="evidence" value="ECO:0007669"/>
    <property type="project" value="InterPro"/>
</dbReference>
<sequence length="1341" mass="152821">MVVLISSSTSLWSIFTRPSTLILFLMSLGAMLVAMTLMLSGNSTSQKSIRIVKSSDRVPEYSAYKDILSKRHLCKLPLAKGNCTKKHTRFYYDTENDHCHKFFYTGCKGNGNRFLTKHQCKQRCSPNFHKHKMTKMSAVFIEGNSSISQKSEPSVCVPEECQQLTNGKCVNDKCRCPKGFEMRKGKCVDTNECHWVDCGRNAQCFNLVGSFRCECRPGFAGSGFNCTNHPDVCLQPFDHRYERLCDEGTMLPNKRSAASESAQTLREGMWQLRYYYDITAGQCRQFWYGGCQFGNGQLNFFTDLQTCESLCRDYNPKRESEEEQIAEVCLDEFDESRRLPCQSHLNTNSSAQPTFYHQTGRWQQRFYFDNSTQKCRLFWFDSHCQLQPANHPRRHATKRSRNVFVHLSTCKRACEMPAASKRLDGQGKKKTIGVIQAIFVNKPVIAANRDKYNIVGINGSSTSASTSKQKVQSEKVKPPLPTSRIAANVKEIAPGYHAEPGKYISEECLDRFDHHLKRACSRGRYPWSPRYYYDARVMRCRMYWSDGACRSLSRNNFPDLATCKWKCQAPVQYIQAEYQKRPSCVDQFDPSYKDDCMGGRFSVRYYFDHERKQCQIFHYGGCPSAFSSRNIFTRYEECIELCETPTKSMSSNLFLVTICIPQSPSPQLAMEKHAPNPSIQSIVVLVSTTTYSRSTTTTITRLNHVECFGMATASTLRMKIFSLHFNHVNGFAKSGKRRRFQLIALSVSTTTTAKRAIKEGNGGENGTSIITPVNVDNFALLSPPATPETLRLSASSTSTEEDDIGTQTYAIQKCLKPKQIGNCDNELPAFFYNKQNRHCEPFSYSGCGGNSNRFLTLSQCEQGCAKKLMYLTSEETNCFQSLNVGFGRLNMSCVKSAGFRFYYNPEYGKCSRFWYFGCGGNDNRFLNYESCERLCQGRNIAKDEKIVHTRSARFPSISACFTSNISSNSCTSDDSLRDNSTMVSASVRWMYSPMGGTCKSIETTECSDEMNKSSSMLTKYFESQSQCEQTCSRLKPPRSSECAYLPDWGECNHLRYVWFYNLSSGGCEQFLWGGCGGNPNRFATFELCQITCEMATDDLCLDKLDRGQWCKSMSNRYYFDADSNSCKGFHYTGCGQSRNNFRSLKECEQRCILHRFNQTLISEESKALTDNKTTGELAYTRPKPPEMRPVQRHEYLSEAPQSIVFANEKGGPYQSYMKAEGQWLDYGQCTGFRYNISGTFTRLTSYMCLMEEGGTCQIHTLWDTSGDEHCRVVRPWLSGTHYYAWFFIVDRRPYWRRPDGPPQRKWSPAPPEPVTPPPIQLPEQTISTIIVLPVNDCHSIC</sequence>
<evidence type="ECO:0000256" key="5">
    <source>
        <dbReference type="ARBA" id="ARBA00022690"/>
    </source>
</evidence>
<dbReference type="PANTHER" id="PTHR10083">
    <property type="entry name" value="KUNITZ-TYPE PROTEASE INHIBITOR-RELATED"/>
    <property type="match status" value="1"/>
</dbReference>
<evidence type="ECO:0000313" key="15">
    <source>
        <dbReference type="EMBL" id="KAI1705793.1"/>
    </source>
</evidence>
<dbReference type="Proteomes" id="UP001201812">
    <property type="component" value="Unassembled WGS sequence"/>
</dbReference>
<dbReference type="PROSITE" id="PS01186">
    <property type="entry name" value="EGF_2"/>
    <property type="match status" value="1"/>
</dbReference>
<gene>
    <name evidence="15" type="ORF">DdX_13406</name>
</gene>
<feature type="domain" description="BPTI/Kunitz inhibitor" evidence="14">
    <location>
        <begin position="814"/>
        <end position="864"/>
    </location>
</feature>
<dbReference type="GO" id="GO:0005615">
    <property type="term" value="C:extracellular space"/>
    <property type="evidence" value="ECO:0007669"/>
    <property type="project" value="TreeGrafter"/>
</dbReference>
<evidence type="ECO:0000256" key="3">
    <source>
        <dbReference type="ARBA" id="ARBA00022536"/>
    </source>
</evidence>
<dbReference type="InterPro" id="IPR036880">
    <property type="entry name" value="Kunitz_BPTI_sf"/>
</dbReference>
<dbReference type="InterPro" id="IPR000152">
    <property type="entry name" value="EGF-type_Asp/Asn_hydroxyl_site"/>
</dbReference>
<evidence type="ECO:0000256" key="10">
    <source>
        <dbReference type="PROSITE-ProRule" id="PRU00076"/>
    </source>
</evidence>
<keyword evidence="9" id="KW-1015">Disulfide bond</keyword>
<protein>
    <submittedName>
        <fullName evidence="15">Kunitz/Bovine pancreatic trypsin inhibitor domain-containing protein</fullName>
    </submittedName>
</protein>
<comment type="subcellular location">
    <subcellularLocation>
        <location evidence="1">Secreted</location>
    </subcellularLocation>
</comment>
<feature type="compositionally biased region" description="Pro residues" evidence="11">
    <location>
        <begin position="1308"/>
        <end position="1319"/>
    </location>
</feature>
<feature type="domain" description="BPTI/Kunitz inhibitor" evidence="14">
    <location>
        <begin position="1042"/>
        <end position="1092"/>
    </location>
</feature>
<accession>A0AAD4MUM4</accession>
<dbReference type="Gene3D" id="2.10.25.10">
    <property type="entry name" value="Laminin"/>
    <property type="match status" value="1"/>
</dbReference>
<comment type="caution">
    <text evidence="15">The sequence shown here is derived from an EMBL/GenBank/DDBJ whole genome shotgun (WGS) entry which is preliminary data.</text>
</comment>
<keyword evidence="3 10" id="KW-0245">EGF-like domain</keyword>
<reference evidence="15" key="1">
    <citation type="submission" date="2022-01" db="EMBL/GenBank/DDBJ databases">
        <title>Genome Sequence Resource for Two Populations of Ditylenchus destructor, the Migratory Endoparasitic Phytonematode.</title>
        <authorList>
            <person name="Zhang H."/>
            <person name="Lin R."/>
            <person name="Xie B."/>
        </authorList>
    </citation>
    <scope>NUCLEOTIDE SEQUENCE</scope>
    <source>
        <strain evidence="15">BazhouSP</strain>
    </source>
</reference>
<feature type="domain" description="EGF-like" evidence="13">
    <location>
        <begin position="189"/>
        <end position="227"/>
    </location>
</feature>
<dbReference type="PROSITE" id="PS50026">
    <property type="entry name" value="EGF_3"/>
    <property type="match status" value="1"/>
</dbReference>
<evidence type="ECO:0000256" key="1">
    <source>
        <dbReference type="ARBA" id="ARBA00004613"/>
    </source>
</evidence>
<dbReference type="PROSITE" id="PS00010">
    <property type="entry name" value="ASX_HYDROXYL"/>
    <property type="match status" value="1"/>
</dbReference>
<dbReference type="InterPro" id="IPR049883">
    <property type="entry name" value="NOTCH1_EGF-like"/>
</dbReference>